<protein>
    <submittedName>
        <fullName evidence="2">Thioredoxin domain-containing protein</fullName>
    </submittedName>
</protein>
<name>A0A0M3JSN2_ANISI</name>
<dbReference type="InterPro" id="IPR036249">
    <property type="entry name" value="Thioredoxin-like_sf"/>
</dbReference>
<feature type="compositionally biased region" description="Basic and acidic residues" evidence="1">
    <location>
        <begin position="470"/>
        <end position="487"/>
    </location>
</feature>
<proteinExistence type="predicted"/>
<evidence type="ECO:0000313" key="2">
    <source>
        <dbReference type="WBParaSite" id="ASIM_0001099601-mRNA-1"/>
    </source>
</evidence>
<accession>A0A0M3JSN2</accession>
<evidence type="ECO:0000256" key="1">
    <source>
        <dbReference type="SAM" id="MobiDB-lite"/>
    </source>
</evidence>
<dbReference type="PANTHER" id="PTHR46497">
    <property type="entry name" value="THIOREDOXIN DOMAIN-CONTAINING PROTEIN 11"/>
    <property type="match status" value="1"/>
</dbReference>
<sequence length="815" mass="93317">LLIDPSDGRLARRRAAPPIPFFSSSYPSTTDEDESQSLKDYYDGNGAHSSLLLRSSELVIAFYYATWSLDSKLARNAFQNVAKSFDGCDDISFAAVNCFTTHGQCRNSYKVGAFPIIVAYVSTNLKSVRDVALIYNGELVDDYIRREYFVASLIAAQYEELLGGVRFAIVTEWRLAHWLKFTHEGHIQLFQQGEAPMHFPLARNYSSLEITYWIRDYSLTHSTSLHWLVPEQLLTKLQSAPTLILFTARQPLYAHKSEVSIVEQTAMEYLDCSEAYTNQIQQTLKIREKYRQKRIKLLEMDHIACKAIKTFKTSLVQVIACCHNKYNELVDYCGRCIRTLWWNSPAQNVHSTYRDECTKKTVLFNLKSSPICGNLFDSSTLSSERPSNNQSIVVEMCCLLTEMESVYGERRRMTSQKMQQRCNNYRMRRGGGAMDRISTSDLYFESTDGDSSHLKKNNERSHTDSNNAPRRADSDENADDKSIHESISDGQQRRQQQYDSLSVAHLSCSYNNSLRFMAIDTQHYGFLIEKLAINSPSLKSSANEESNVIIVDGINEQIFVMQETLTRDTLKKFVASYHNGLLSRHQISEEKLAKQLKATSNEQLTSNKKNINKINTTSANTFMSGLLNKNSSQDMVVLLINGAWHGPSSSVFYIFHTVAYYFKPFESMINFVMFVIAYHTVSNWTFQRMIFHGNLKWIVCHLYCSFYQKGAESASSAMPRDWSMSVPGLISFIISRCGTELRWRLALSSCSSVCMRNNTIMLKRRARIINNHIHQLRTLQNSFTFTKSQSSLLKTLILRFCFDLILQSDILVAFE</sequence>
<dbReference type="Gene3D" id="3.40.30.10">
    <property type="entry name" value="Glutaredoxin"/>
    <property type="match status" value="2"/>
</dbReference>
<feature type="region of interest" description="Disordered" evidence="1">
    <location>
        <begin position="445"/>
        <end position="498"/>
    </location>
</feature>
<feature type="compositionally biased region" description="Basic and acidic residues" evidence="1">
    <location>
        <begin position="450"/>
        <end position="463"/>
    </location>
</feature>
<dbReference type="AlphaFoldDB" id="A0A0M3JSN2"/>
<reference evidence="2" key="1">
    <citation type="submission" date="2017-02" db="UniProtKB">
        <authorList>
            <consortium name="WormBaseParasite"/>
        </authorList>
    </citation>
    <scope>IDENTIFICATION</scope>
</reference>
<dbReference type="WBParaSite" id="ASIM_0001099601-mRNA-1">
    <property type="protein sequence ID" value="ASIM_0001099601-mRNA-1"/>
    <property type="gene ID" value="ASIM_0001099601"/>
</dbReference>
<dbReference type="InterPro" id="IPR052792">
    <property type="entry name" value="Thioredoxin_dom-contain_11"/>
</dbReference>
<dbReference type="PANTHER" id="PTHR46497:SF1">
    <property type="entry name" value="THIOREDOXIN DOMAIN-CONTAINING PROTEIN 11"/>
    <property type="match status" value="1"/>
</dbReference>
<feature type="compositionally biased region" description="Polar residues" evidence="1">
    <location>
        <begin position="488"/>
        <end position="498"/>
    </location>
</feature>
<dbReference type="SUPFAM" id="SSF52833">
    <property type="entry name" value="Thioredoxin-like"/>
    <property type="match status" value="1"/>
</dbReference>
<organism evidence="2">
    <name type="scientific">Anisakis simplex</name>
    <name type="common">Herring worm</name>
    <dbReference type="NCBI Taxonomy" id="6269"/>
    <lineage>
        <taxon>Eukaryota</taxon>
        <taxon>Metazoa</taxon>
        <taxon>Ecdysozoa</taxon>
        <taxon>Nematoda</taxon>
        <taxon>Chromadorea</taxon>
        <taxon>Rhabditida</taxon>
        <taxon>Spirurina</taxon>
        <taxon>Ascaridomorpha</taxon>
        <taxon>Ascaridoidea</taxon>
        <taxon>Anisakidae</taxon>
        <taxon>Anisakis</taxon>
        <taxon>Anisakis simplex complex</taxon>
    </lineage>
</organism>